<dbReference type="GO" id="GO:0055085">
    <property type="term" value="P:transmembrane transport"/>
    <property type="evidence" value="ECO:0007669"/>
    <property type="project" value="InterPro"/>
</dbReference>
<feature type="transmembrane region" description="Helical" evidence="8">
    <location>
        <begin position="225"/>
        <end position="247"/>
    </location>
</feature>
<dbReference type="RefSeq" id="WP_136597373.1">
    <property type="nucleotide sequence ID" value="NZ_STGV01000001.1"/>
</dbReference>
<dbReference type="PANTHER" id="PTHR36838:SF4">
    <property type="entry name" value="AUXIN EFFLUX CARRIER FAMILY PROTEIN"/>
    <property type="match status" value="1"/>
</dbReference>
<dbReference type="Pfam" id="PF03547">
    <property type="entry name" value="Mem_trans"/>
    <property type="match status" value="1"/>
</dbReference>
<evidence type="ECO:0000256" key="7">
    <source>
        <dbReference type="ARBA" id="ARBA00023136"/>
    </source>
</evidence>
<gene>
    <name evidence="9" type="ORF">FAA97_04925</name>
</gene>
<evidence type="ECO:0000256" key="3">
    <source>
        <dbReference type="ARBA" id="ARBA00022448"/>
    </source>
</evidence>
<proteinExistence type="inferred from homology"/>
<dbReference type="EMBL" id="STGV01000001">
    <property type="protein sequence ID" value="THV25535.1"/>
    <property type="molecule type" value="Genomic_DNA"/>
</dbReference>
<reference evidence="9 10" key="1">
    <citation type="submission" date="2019-04" db="EMBL/GenBank/DDBJ databases">
        <title>Genome sequence of strain shin9-1.</title>
        <authorList>
            <person name="Gao J."/>
            <person name="Sun J."/>
        </authorList>
    </citation>
    <scope>NUCLEOTIDE SEQUENCE [LARGE SCALE GENOMIC DNA]</scope>
    <source>
        <strain evidence="10">shin9-1</strain>
    </source>
</reference>
<evidence type="ECO:0000256" key="1">
    <source>
        <dbReference type="ARBA" id="ARBA00004651"/>
    </source>
</evidence>
<keyword evidence="6 8" id="KW-1133">Transmembrane helix</keyword>
<evidence type="ECO:0000256" key="8">
    <source>
        <dbReference type="SAM" id="Phobius"/>
    </source>
</evidence>
<keyword evidence="5 8" id="KW-0812">Transmembrane</keyword>
<dbReference type="Gene3D" id="1.20.1530.20">
    <property type="match status" value="1"/>
</dbReference>
<evidence type="ECO:0000256" key="4">
    <source>
        <dbReference type="ARBA" id="ARBA00022475"/>
    </source>
</evidence>
<evidence type="ECO:0000256" key="6">
    <source>
        <dbReference type="ARBA" id="ARBA00022989"/>
    </source>
</evidence>
<dbReference type="GO" id="GO:0005886">
    <property type="term" value="C:plasma membrane"/>
    <property type="evidence" value="ECO:0007669"/>
    <property type="project" value="UniProtKB-SubCell"/>
</dbReference>
<dbReference type="PANTHER" id="PTHR36838">
    <property type="entry name" value="AUXIN EFFLUX CARRIER FAMILY PROTEIN"/>
    <property type="match status" value="1"/>
</dbReference>
<feature type="transmembrane region" description="Helical" evidence="8">
    <location>
        <begin position="164"/>
        <end position="184"/>
    </location>
</feature>
<feature type="transmembrane region" description="Helical" evidence="8">
    <location>
        <begin position="282"/>
        <end position="305"/>
    </location>
</feature>
<dbReference type="InterPro" id="IPR038770">
    <property type="entry name" value="Na+/solute_symporter_sf"/>
</dbReference>
<keyword evidence="7 8" id="KW-0472">Membrane</keyword>
<keyword evidence="4" id="KW-1003">Cell membrane</keyword>
<name>A0A4S8P7P8_9HYPH</name>
<feature type="transmembrane region" description="Helical" evidence="8">
    <location>
        <begin position="31"/>
        <end position="53"/>
    </location>
</feature>
<keyword evidence="10" id="KW-1185">Reference proteome</keyword>
<comment type="subcellular location">
    <subcellularLocation>
        <location evidence="1">Cell membrane</location>
        <topology evidence="1">Multi-pass membrane protein</topology>
    </subcellularLocation>
</comment>
<comment type="similarity">
    <text evidence="2">Belongs to the auxin efflux carrier (TC 2.A.69) family.</text>
</comment>
<comment type="caution">
    <text evidence="9">The sequence shown here is derived from an EMBL/GenBank/DDBJ whole genome shotgun (WGS) entry which is preliminary data.</text>
</comment>
<accession>A0A4S8P7P8</accession>
<dbReference type="OrthoDB" id="9805563at2"/>
<protein>
    <submittedName>
        <fullName evidence="9">AEC family transporter</fullName>
    </submittedName>
</protein>
<evidence type="ECO:0000313" key="9">
    <source>
        <dbReference type="EMBL" id="THV25535.1"/>
    </source>
</evidence>
<keyword evidence="3" id="KW-0813">Transport</keyword>
<feature type="transmembrane region" description="Helical" evidence="8">
    <location>
        <begin position="253"/>
        <end position="273"/>
    </location>
</feature>
<dbReference type="InterPro" id="IPR004776">
    <property type="entry name" value="Mem_transp_PIN-like"/>
</dbReference>
<evidence type="ECO:0000313" key="10">
    <source>
        <dbReference type="Proteomes" id="UP000308828"/>
    </source>
</evidence>
<feature type="transmembrane region" description="Helical" evidence="8">
    <location>
        <begin position="123"/>
        <end position="152"/>
    </location>
</feature>
<sequence length="306" mass="32020">MLIILESILPIFLLVLLGVGLKRSPLIPESFWSGLEIFGYYVLFPALLFETLATTDFSQIQGAGVSLVSLLAVLVISAVTLGLWPVLKAAGMQGPAFTSVFQTATRWNGFMALAMAEKLTGSIGLSVIAVVMATIIIPINLMNVGVMIWFSGQGRDMKTFVKRIISNPIILGAVLGVAVNLAGVPIYDPFMVTVELVARTSLPLGLLTVGAGLKIADALRPAPSVFLSAGLKLILFPLVSVGLSLLFGLTGETLAMVTLAAAVPTAMNGYLLAKQMGGDADLYAAAATVQTMLAFVTVPIVLALLA</sequence>
<feature type="transmembrane region" description="Helical" evidence="8">
    <location>
        <begin position="65"/>
        <end position="87"/>
    </location>
</feature>
<organism evidence="9 10">
    <name type="scientific">Peteryoungia ipomoeae</name>
    <dbReference type="NCBI Taxonomy" id="1210932"/>
    <lineage>
        <taxon>Bacteria</taxon>
        <taxon>Pseudomonadati</taxon>
        <taxon>Pseudomonadota</taxon>
        <taxon>Alphaproteobacteria</taxon>
        <taxon>Hyphomicrobiales</taxon>
        <taxon>Rhizobiaceae</taxon>
        <taxon>Peteryoungia</taxon>
    </lineage>
</organism>
<evidence type="ECO:0000256" key="5">
    <source>
        <dbReference type="ARBA" id="ARBA00022692"/>
    </source>
</evidence>
<dbReference type="AlphaFoldDB" id="A0A4S8P7P8"/>
<evidence type="ECO:0000256" key="2">
    <source>
        <dbReference type="ARBA" id="ARBA00010145"/>
    </source>
</evidence>
<dbReference type="Proteomes" id="UP000308828">
    <property type="component" value="Unassembled WGS sequence"/>
</dbReference>